<dbReference type="RefSeq" id="WP_193718396.1">
    <property type="nucleotide sequence ID" value="NZ_JACSPN010000002.1"/>
</dbReference>
<evidence type="ECO:0000256" key="1">
    <source>
        <dbReference type="SAM" id="Phobius"/>
    </source>
</evidence>
<keyword evidence="1" id="KW-1133">Transmembrane helix</keyword>
<sequence length="151" mass="15948">MRVATREADQPTRAPRLGGLLRGWVWALVGFLVGEYAAGFALQVLMRAGERELVLSWTWVPWMLAALLCGAGAGLAVPAARDRAWWSWGVAAAPIPVGAFFVTWWYLSAFDAGSDGLVLAALGQVLVAAVVATGIGLLRTRSRGLDAAQAG</sequence>
<protein>
    <submittedName>
        <fullName evidence="2">Uncharacterized protein</fullName>
    </submittedName>
</protein>
<comment type="caution">
    <text evidence="2">The sequence shown here is derived from an EMBL/GenBank/DDBJ whole genome shotgun (WGS) entry which is preliminary data.</text>
</comment>
<feature type="transmembrane region" description="Helical" evidence="1">
    <location>
        <begin position="57"/>
        <end position="77"/>
    </location>
</feature>
<feature type="transmembrane region" description="Helical" evidence="1">
    <location>
        <begin position="118"/>
        <end position="138"/>
    </location>
</feature>
<organism evidence="2 3">
    <name type="scientific">Oerskovia douganii</name>
    <dbReference type="NCBI Taxonomy" id="2762210"/>
    <lineage>
        <taxon>Bacteria</taxon>
        <taxon>Bacillati</taxon>
        <taxon>Actinomycetota</taxon>
        <taxon>Actinomycetes</taxon>
        <taxon>Micrococcales</taxon>
        <taxon>Cellulomonadaceae</taxon>
        <taxon>Oerskovia</taxon>
    </lineage>
</organism>
<dbReference type="EMBL" id="JACSPN010000002">
    <property type="protein sequence ID" value="MBE7699043.1"/>
    <property type="molecule type" value="Genomic_DNA"/>
</dbReference>
<feature type="transmembrane region" description="Helical" evidence="1">
    <location>
        <begin position="84"/>
        <end position="106"/>
    </location>
</feature>
<dbReference type="AlphaFoldDB" id="A0A9D5U6C4"/>
<keyword evidence="1" id="KW-0472">Membrane</keyword>
<dbReference type="Proteomes" id="UP000822993">
    <property type="component" value="Unassembled WGS sequence"/>
</dbReference>
<keyword evidence="1" id="KW-0812">Transmembrane</keyword>
<keyword evidence="3" id="KW-1185">Reference proteome</keyword>
<name>A0A9D5U6C4_9CELL</name>
<gene>
    <name evidence="2" type="ORF">H9623_01805</name>
</gene>
<proteinExistence type="predicted"/>
<evidence type="ECO:0000313" key="3">
    <source>
        <dbReference type="Proteomes" id="UP000822993"/>
    </source>
</evidence>
<evidence type="ECO:0000313" key="2">
    <source>
        <dbReference type="EMBL" id="MBE7699043.1"/>
    </source>
</evidence>
<reference evidence="2 3" key="1">
    <citation type="submission" date="2020-08" db="EMBL/GenBank/DDBJ databases">
        <title>A Genomic Blueprint of the Chicken Gut Microbiome.</title>
        <authorList>
            <person name="Gilroy R."/>
            <person name="Ravi A."/>
            <person name="Getino M."/>
            <person name="Pursley I."/>
            <person name="Horton D.L."/>
            <person name="Alikhan N.-F."/>
            <person name="Baker D."/>
            <person name="Gharbi K."/>
            <person name="Hall N."/>
            <person name="Watson M."/>
            <person name="Adriaenssens E.M."/>
            <person name="Foster-Nyarko E."/>
            <person name="Jarju S."/>
            <person name="Secka A."/>
            <person name="Antonio M."/>
            <person name="Oren A."/>
            <person name="Chaudhuri R."/>
            <person name="La Ragione R.M."/>
            <person name="Hildebrand F."/>
            <person name="Pallen M.J."/>
        </authorList>
    </citation>
    <scope>NUCLEOTIDE SEQUENCE [LARGE SCALE GENOMIC DNA]</scope>
    <source>
        <strain evidence="2 3">Sa1BUA8</strain>
    </source>
</reference>
<feature type="transmembrane region" description="Helical" evidence="1">
    <location>
        <begin position="21"/>
        <end position="45"/>
    </location>
</feature>
<accession>A0A9D5U6C4</accession>